<dbReference type="STRING" id="1720063.SAMN05216217_10844"/>
<proteinExistence type="predicted"/>
<accession>A0A1I4RXJ9</accession>
<name>A0A1I4RXJ9_9GAMM</name>
<sequence>MHNHPLRTEHCALPAHSISPPRCLPLRSLLGERNELLIEHNGSYYCLRLTRQNKLILTK</sequence>
<protein>
    <submittedName>
        <fullName evidence="1">Hemin uptake protein hemP</fullName>
    </submittedName>
</protein>
<dbReference type="Pfam" id="PF10636">
    <property type="entry name" value="hemP"/>
    <property type="match status" value="1"/>
</dbReference>
<dbReference type="AlphaFoldDB" id="A0A1I4RXJ9"/>
<evidence type="ECO:0000313" key="1">
    <source>
        <dbReference type="EMBL" id="SFM56975.1"/>
    </source>
</evidence>
<dbReference type="InterPro" id="IPR019600">
    <property type="entry name" value="Hemin_uptake_protein_HemP"/>
</dbReference>
<organism evidence="1 2">
    <name type="scientific">Halopseudomonas yangmingensis</name>
    <dbReference type="NCBI Taxonomy" id="1720063"/>
    <lineage>
        <taxon>Bacteria</taxon>
        <taxon>Pseudomonadati</taxon>
        <taxon>Pseudomonadota</taxon>
        <taxon>Gammaproteobacteria</taxon>
        <taxon>Pseudomonadales</taxon>
        <taxon>Pseudomonadaceae</taxon>
        <taxon>Halopseudomonas</taxon>
    </lineage>
</organism>
<dbReference type="RefSeq" id="WP_143069579.1">
    <property type="nucleotide sequence ID" value="NZ_FOUI01000008.1"/>
</dbReference>
<gene>
    <name evidence="1" type="ORF">SAMN05216217_10844</name>
</gene>
<reference evidence="2" key="1">
    <citation type="submission" date="2016-10" db="EMBL/GenBank/DDBJ databases">
        <authorList>
            <person name="Varghese N."/>
            <person name="Submissions S."/>
        </authorList>
    </citation>
    <scope>NUCLEOTIDE SEQUENCE [LARGE SCALE GENOMIC DNA]</scope>
    <source>
        <strain evidence="2">DSM 24213</strain>
    </source>
</reference>
<dbReference type="EMBL" id="FOUI01000008">
    <property type="protein sequence ID" value="SFM56975.1"/>
    <property type="molecule type" value="Genomic_DNA"/>
</dbReference>
<dbReference type="Proteomes" id="UP000243629">
    <property type="component" value="Unassembled WGS sequence"/>
</dbReference>
<evidence type="ECO:0000313" key="2">
    <source>
        <dbReference type="Proteomes" id="UP000243629"/>
    </source>
</evidence>
<dbReference type="Gene3D" id="2.10.70.10">
    <property type="entry name" value="Complement Module, domain 1"/>
    <property type="match status" value="1"/>
</dbReference>
<keyword evidence="2" id="KW-1185">Reference proteome</keyword>